<proteinExistence type="predicted"/>
<gene>
    <name evidence="1" type="ORF">ALOHA_HF4000APKG2J17ctg1g10</name>
</gene>
<sequence length="53" mass="6367">MQYVFGQQDHRYRRLGAFYIRNHDSADAAPLRWRRGFFSEKTGPFDKKSQSRS</sequence>
<name>B3T6J4_9ZZZZ</name>
<dbReference type="AlphaFoldDB" id="B3T6J4"/>
<accession>B3T6J4</accession>
<dbReference type="EMBL" id="EU016624">
    <property type="protein sequence ID" value="ABZ08203.1"/>
    <property type="molecule type" value="Genomic_DNA"/>
</dbReference>
<reference evidence="1" key="1">
    <citation type="journal article" date="2008" name="ISME J.">
        <title>Genomic patterns of recombination, clonal divergence and environment in marine microbial populations.</title>
        <authorList>
            <person name="Konstantinidis K.T."/>
            <person name="Delong E.F."/>
        </authorList>
    </citation>
    <scope>NUCLEOTIDE SEQUENCE</scope>
</reference>
<evidence type="ECO:0000313" key="1">
    <source>
        <dbReference type="EMBL" id="ABZ08203.1"/>
    </source>
</evidence>
<protein>
    <submittedName>
        <fullName evidence="1">Uncharacterized protein</fullName>
    </submittedName>
</protein>
<organism evidence="1">
    <name type="scientific">uncultured marine microorganism HF4000_APKG2J17</name>
    <dbReference type="NCBI Taxonomy" id="455546"/>
    <lineage>
        <taxon>unclassified sequences</taxon>
        <taxon>environmental samples</taxon>
    </lineage>
</organism>